<evidence type="ECO:0000256" key="1">
    <source>
        <dbReference type="ARBA" id="ARBA00004496"/>
    </source>
</evidence>
<dbReference type="PANTHER" id="PTHR48111">
    <property type="entry name" value="REGULATOR OF RPOS"/>
    <property type="match status" value="1"/>
</dbReference>
<organism evidence="12 13">
    <name type="scientific">Bordetella genomosp. 10</name>
    <dbReference type="NCBI Taxonomy" id="1416804"/>
    <lineage>
        <taxon>Bacteria</taxon>
        <taxon>Pseudomonadati</taxon>
        <taxon>Pseudomonadota</taxon>
        <taxon>Betaproteobacteria</taxon>
        <taxon>Burkholderiales</taxon>
        <taxon>Alcaligenaceae</taxon>
        <taxon>Bordetella</taxon>
    </lineage>
</organism>
<dbReference type="GO" id="GO:0000976">
    <property type="term" value="F:transcription cis-regulatory region binding"/>
    <property type="evidence" value="ECO:0007669"/>
    <property type="project" value="TreeGrafter"/>
</dbReference>
<evidence type="ECO:0000259" key="11">
    <source>
        <dbReference type="PROSITE" id="PS51755"/>
    </source>
</evidence>
<dbReference type="GO" id="GO:0006355">
    <property type="term" value="P:regulation of DNA-templated transcription"/>
    <property type="evidence" value="ECO:0007669"/>
    <property type="project" value="InterPro"/>
</dbReference>
<gene>
    <name evidence="12" type="ORF">CAL29_18665</name>
</gene>
<dbReference type="Pfam" id="PF00486">
    <property type="entry name" value="Trans_reg_C"/>
    <property type="match status" value="1"/>
</dbReference>
<keyword evidence="5" id="KW-0805">Transcription regulation</keyword>
<accession>A0A261S0Q5</accession>
<dbReference type="GO" id="GO:0032993">
    <property type="term" value="C:protein-DNA complex"/>
    <property type="evidence" value="ECO:0007669"/>
    <property type="project" value="TreeGrafter"/>
</dbReference>
<dbReference type="PROSITE" id="PS50110">
    <property type="entry name" value="RESPONSE_REGULATORY"/>
    <property type="match status" value="1"/>
</dbReference>
<dbReference type="PANTHER" id="PTHR48111:SF35">
    <property type="entry name" value="TRANSCRIPTIONAL REGULATORY PROTEIN QSEB"/>
    <property type="match status" value="1"/>
</dbReference>
<evidence type="ECO:0000259" key="10">
    <source>
        <dbReference type="PROSITE" id="PS50110"/>
    </source>
</evidence>
<keyword evidence="2" id="KW-0963">Cytoplasm</keyword>
<keyword evidence="6 9" id="KW-0238">DNA-binding</keyword>
<keyword evidence="13" id="KW-1185">Reference proteome</keyword>
<reference evidence="13" key="1">
    <citation type="submission" date="2017-05" db="EMBL/GenBank/DDBJ databases">
        <title>Complete and WGS of Bordetella genogroups.</title>
        <authorList>
            <person name="Spilker T."/>
            <person name="Lipuma J."/>
        </authorList>
    </citation>
    <scope>NUCLEOTIDE SEQUENCE [LARGE SCALE GENOMIC DNA]</scope>
    <source>
        <strain evidence="13">AU16122</strain>
    </source>
</reference>
<dbReference type="Gene3D" id="3.40.50.2300">
    <property type="match status" value="1"/>
</dbReference>
<dbReference type="PROSITE" id="PS51755">
    <property type="entry name" value="OMPR_PHOB"/>
    <property type="match status" value="1"/>
</dbReference>
<dbReference type="Gene3D" id="6.10.250.690">
    <property type="match status" value="1"/>
</dbReference>
<evidence type="ECO:0000256" key="6">
    <source>
        <dbReference type="ARBA" id="ARBA00023125"/>
    </source>
</evidence>
<keyword evidence="4" id="KW-0902">Two-component regulatory system</keyword>
<dbReference type="CDD" id="cd00383">
    <property type="entry name" value="trans_reg_C"/>
    <property type="match status" value="1"/>
</dbReference>
<proteinExistence type="predicted"/>
<comment type="subcellular location">
    <subcellularLocation>
        <location evidence="1">Cytoplasm</location>
    </subcellularLocation>
</comment>
<feature type="domain" description="OmpR/PhoB-type" evidence="11">
    <location>
        <begin position="124"/>
        <end position="218"/>
    </location>
</feature>
<dbReference type="GO" id="GO:0000156">
    <property type="term" value="F:phosphorelay response regulator activity"/>
    <property type="evidence" value="ECO:0007669"/>
    <property type="project" value="TreeGrafter"/>
</dbReference>
<protein>
    <submittedName>
        <fullName evidence="12">DNA-binding response regulator</fullName>
    </submittedName>
</protein>
<evidence type="ECO:0000256" key="3">
    <source>
        <dbReference type="ARBA" id="ARBA00022553"/>
    </source>
</evidence>
<evidence type="ECO:0000256" key="7">
    <source>
        <dbReference type="ARBA" id="ARBA00023163"/>
    </source>
</evidence>
<sequence length="221" mass="24235">MRVLVVEDNQLVAKGLMSGLRLHDFTPHHAGSAAQAESAVALAPFDICVLDLGLPDGDGIDLLTKWRALGVRLPTLILSARDAVDHRIRGLRAGADDYLVKPFDLDELVARLHAIARRANGHADDTIRHGRLTCNVAAGKVWLDDEEVELPRRELTLLMSFLKHPDHILSTGQLHDSIYGMDEAVASNALNVHIHHLRRKLGADIIQTVRGLGYRLGEAGE</sequence>
<evidence type="ECO:0000313" key="13">
    <source>
        <dbReference type="Proteomes" id="UP000216020"/>
    </source>
</evidence>
<name>A0A261S0Q5_9BORD</name>
<evidence type="ECO:0000256" key="4">
    <source>
        <dbReference type="ARBA" id="ARBA00023012"/>
    </source>
</evidence>
<dbReference type="SMART" id="SM00448">
    <property type="entry name" value="REC"/>
    <property type="match status" value="1"/>
</dbReference>
<dbReference type="Pfam" id="PF00072">
    <property type="entry name" value="Response_reg"/>
    <property type="match status" value="1"/>
</dbReference>
<dbReference type="SUPFAM" id="SSF52172">
    <property type="entry name" value="CheY-like"/>
    <property type="match status" value="1"/>
</dbReference>
<dbReference type="GO" id="GO:0005829">
    <property type="term" value="C:cytosol"/>
    <property type="evidence" value="ECO:0007669"/>
    <property type="project" value="TreeGrafter"/>
</dbReference>
<evidence type="ECO:0000313" key="12">
    <source>
        <dbReference type="EMBL" id="OZI30093.1"/>
    </source>
</evidence>
<dbReference type="InterPro" id="IPR001789">
    <property type="entry name" value="Sig_transdc_resp-reg_receiver"/>
</dbReference>
<dbReference type="InterPro" id="IPR036388">
    <property type="entry name" value="WH-like_DNA-bd_sf"/>
</dbReference>
<dbReference type="InterPro" id="IPR001867">
    <property type="entry name" value="OmpR/PhoB-type_DNA-bd"/>
</dbReference>
<dbReference type="AlphaFoldDB" id="A0A261S0Q5"/>
<dbReference type="SMART" id="SM00862">
    <property type="entry name" value="Trans_reg_C"/>
    <property type="match status" value="1"/>
</dbReference>
<keyword evidence="3 8" id="KW-0597">Phosphoprotein</keyword>
<dbReference type="Gene3D" id="1.10.10.10">
    <property type="entry name" value="Winged helix-like DNA-binding domain superfamily/Winged helix DNA-binding domain"/>
    <property type="match status" value="1"/>
</dbReference>
<dbReference type="OrthoDB" id="9802426at2"/>
<feature type="DNA-binding region" description="OmpR/PhoB-type" evidence="9">
    <location>
        <begin position="124"/>
        <end position="218"/>
    </location>
</feature>
<evidence type="ECO:0000256" key="9">
    <source>
        <dbReference type="PROSITE-ProRule" id="PRU01091"/>
    </source>
</evidence>
<keyword evidence="7" id="KW-0804">Transcription</keyword>
<dbReference type="CDD" id="cd17624">
    <property type="entry name" value="REC_OmpR_PmrA-like"/>
    <property type="match status" value="1"/>
</dbReference>
<dbReference type="Proteomes" id="UP000216020">
    <property type="component" value="Unassembled WGS sequence"/>
</dbReference>
<dbReference type="EMBL" id="NEVM01000005">
    <property type="protein sequence ID" value="OZI30093.1"/>
    <property type="molecule type" value="Genomic_DNA"/>
</dbReference>
<dbReference type="InterPro" id="IPR039420">
    <property type="entry name" value="WalR-like"/>
</dbReference>
<feature type="domain" description="Response regulatory" evidence="10">
    <location>
        <begin position="2"/>
        <end position="116"/>
    </location>
</feature>
<dbReference type="InterPro" id="IPR011006">
    <property type="entry name" value="CheY-like_superfamily"/>
</dbReference>
<feature type="modified residue" description="4-aspartylphosphate" evidence="8">
    <location>
        <position position="51"/>
    </location>
</feature>
<dbReference type="RefSeq" id="WP_094854529.1">
    <property type="nucleotide sequence ID" value="NZ_NEVM01000005.1"/>
</dbReference>
<comment type="caution">
    <text evidence="12">The sequence shown here is derived from an EMBL/GenBank/DDBJ whole genome shotgun (WGS) entry which is preliminary data.</text>
</comment>
<evidence type="ECO:0000256" key="5">
    <source>
        <dbReference type="ARBA" id="ARBA00023015"/>
    </source>
</evidence>
<evidence type="ECO:0000256" key="2">
    <source>
        <dbReference type="ARBA" id="ARBA00022490"/>
    </source>
</evidence>
<evidence type="ECO:0000256" key="8">
    <source>
        <dbReference type="PROSITE-ProRule" id="PRU00169"/>
    </source>
</evidence>